<proteinExistence type="predicted"/>
<evidence type="ECO:0000313" key="3">
    <source>
        <dbReference type="Proteomes" id="UP001190700"/>
    </source>
</evidence>
<comment type="caution">
    <text evidence="2">The sequence shown here is derived from an EMBL/GenBank/DDBJ whole genome shotgun (WGS) entry which is preliminary data.</text>
</comment>
<dbReference type="AlphaFoldDB" id="A0AAE0FNU9"/>
<organism evidence="2 3">
    <name type="scientific">Cymbomonas tetramitiformis</name>
    <dbReference type="NCBI Taxonomy" id="36881"/>
    <lineage>
        <taxon>Eukaryota</taxon>
        <taxon>Viridiplantae</taxon>
        <taxon>Chlorophyta</taxon>
        <taxon>Pyramimonadophyceae</taxon>
        <taxon>Pyramimonadales</taxon>
        <taxon>Pyramimonadaceae</taxon>
        <taxon>Cymbomonas</taxon>
    </lineage>
</organism>
<feature type="region of interest" description="Disordered" evidence="1">
    <location>
        <begin position="308"/>
        <end position="349"/>
    </location>
</feature>
<dbReference type="Proteomes" id="UP001190700">
    <property type="component" value="Unassembled WGS sequence"/>
</dbReference>
<dbReference type="EMBL" id="LGRX02016230">
    <property type="protein sequence ID" value="KAK3262401.1"/>
    <property type="molecule type" value="Genomic_DNA"/>
</dbReference>
<reference evidence="2 3" key="1">
    <citation type="journal article" date="2015" name="Genome Biol. Evol.">
        <title>Comparative Genomics of a Bacterivorous Green Alga Reveals Evolutionary Causalities and Consequences of Phago-Mixotrophic Mode of Nutrition.</title>
        <authorList>
            <person name="Burns J.A."/>
            <person name="Paasch A."/>
            <person name="Narechania A."/>
            <person name="Kim E."/>
        </authorList>
    </citation>
    <scope>NUCLEOTIDE SEQUENCE [LARGE SCALE GENOMIC DNA]</scope>
    <source>
        <strain evidence="2 3">PLY_AMNH</strain>
    </source>
</reference>
<evidence type="ECO:0000256" key="1">
    <source>
        <dbReference type="SAM" id="MobiDB-lite"/>
    </source>
</evidence>
<accession>A0AAE0FNU9</accession>
<name>A0AAE0FNU9_9CHLO</name>
<protein>
    <submittedName>
        <fullName evidence="2">Uncharacterized protein</fullName>
    </submittedName>
</protein>
<gene>
    <name evidence="2" type="ORF">CYMTET_28741</name>
</gene>
<feature type="region of interest" description="Disordered" evidence="1">
    <location>
        <begin position="162"/>
        <end position="184"/>
    </location>
</feature>
<sequence length="349" mass="37615">MSAGFQRSVLEINKGTVPRSMHARATSPKTNALRCAIFLLCCFQIEALPRKLLCRESPAACKQRAAMRLGANQGLLPPPAPALPGTIYSLDSLKTELAEKETEMQRLTELTSGALALRAPPGIQASLIKTQIKVASLHEQINEREGEATATAEALHPKKKRGFSLWSSKKSKSAKSSETPPPLALFPGGGGFIASGTTGLSFGAPPGESFGATPGSASLPLEFAEMTAASPPPTPPEVEVTFSDVFVLLAGAMLLVVGGRYLYQRQEEISEFISDLFRNFRNSSVNLFTKVCDSVGDGDLSARLRRMGEANKVKRQEEKKKSKSVNKDAQPDEARERLIDPSLFEEGNK</sequence>
<feature type="compositionally biased region" description="Basic and acidic residues" evidence="1">
    <location>
        <begin position="308"/>
        <end position="339"/>
    </location>
</feature>
<keyword evidence="3" id="KW-1185">Reference proteome</keyword>
<evidence type="ECO:0000313" key="2">
    <source>
        <dbReference type="EMBL" id="KAK3262401.1"/>
    </source>
</evidence>